<evidence type="ECO:0000313" key="2">
    <source>
        <dbReference type="Proteomes" id="UP000812287"/>
    </source>
</evidence>
<dbReference type="GeneID" id="66099907"/>
<proteinExistence type="predicted"/>
<reference evidence="1" key="1">
    <citation type="submission" date="2020-11" db="EMBL/GenBank/DDBJ databases">
        <title>Adaptations for nitrogen fixation in a non-lichenized fungal sporocarp promotes dispersal by wood-feeding termites.</title>
        <authorList>
            <consortium name="DOE Joint Genome Institute"/>
            <person name="Koch R.A."/>
            <person name="Yoon G."/>
            <person name="Arayal U."/>
            <person name="Lail K."/>
            <person name="Amirebrahimi M."/>
            <person name="Labutti K."/>
            <person name="Lipzen A."/>
            <person name="Riley R."/>
            <person name="Barry K."/>
            <person name="Henrissat B."/>
            <person name="Grigoriev I.V."/>
            <person name="Herr J.R."/>
            <person name="Aime M.C."/>
        </authorList>
    </citation>
    <scope>NUCLEOTIDE SEQUENCE</scope>
    <source>
        <strain evidence="1">MCA 3950</strain>
    </source>
</reference>
<dbReference type="RefSeq" id="XP_043036085.1">
    <property type="nucleotide sequence ID" value="XM_043177620.1"/>
</dbReference>
<comment type="caution">
    <text evidence="1">The sequence shown here is derived from an EMBL/GenBank/DDBJ whole genome shotgun (WGS) entry which is preliminary data.</text>
</comment>
<evidence type="ECO:0000313" key="1">
    <source>
        <dbReference type="EMBL" id="KAG7442585.1"/>
    </source>
</evidence>
<keyword evidence="2" id="KW-1185">Reference proteome</keyword>
<protein>
    <submittedName>
        <fullName evidence="1">Uncharacterized protein</fullName>
    </submittedName>
</protein>
<organism evidence="1 2">
    <name type="scientific">Guyanagaster necrorhizus</name>
    <dbReference type="NCBI Taxonomy" id="856835"/>
    <lineage>
        <taxon>Eukaryota</taxon>
        <taxon>Fungi</taxon>
        <taxon>Dikarya</taxon>
        <taxon>Basidiomycota</taxon>
        <taxon>Agaricomycotina</taxon>
        <taxon>Agaricomycetes</taxon>
        <taxon>Agaricomycetidae</taxon>
        <taxon>Agaricales</taxon>
        <taxon>Marasmiineae</taxon>
        <taxon>Physalacriaceae</taxon>
        <taxon>Guyanagaster</taxon>
    </lineage>
</organism>
<name>A0A9P7VL76_9AGAR</name>
<dbReference type="Proteomes" id="UP000812287">
    <property type="component" value="Unassembled WGS sequence"/>
</dbReference>
<sequence>MTRFGYWPADSDRDPAPFNPARLSADCHVFLRVSRERIIRNPFVLGSIDDAYGPMRAILISNRLSQLRIPLSRPEKTQASTKFILDFFTDGSTPKTIHLLPSRPVATGKNPYLVFKFNTRTSQLTFNRPHVVHLDIITVSGTNTKEKVMTWDS</sequence>
<dbReference type="AlphaFoldDB" id="A0A9P7VL76"/>
<dbReference type="EMBL" id="MU250550">
    <property type="protein sequence ID" value="KAG7442585.1"/>
    <property type="molecule type" value="Genomic_DNA"/>
</dbReference>
<gene>
    <name evidence="1" type="ORF">BT62DRAFT_1010183</name>
</gene>
<accession>A0A9P7VL76</accession>